<gene>
    <name evidence="3" type="ORF">K0B96_14655</name>
</gene>
<evidence type="ECO:0000256" key="2">
    <source>
        <dbReference type="SAM" id="Phobius"/>
    </source>
</evidence>
<keyword evidence="2" id="KW-1133">Transmembrane helix</keyword>
<accession>A0A8F9TUH9</accession>
<dbReference type="AlphaFoldDB" id="A0A8F9TUH9"/>
<organism evidence="3 4">
    <name type="scientific">Horticoccus luteus</name>
    <dbReference type="NCBI Taxonomy" id="2862869"/>
    <lineage>
        <taxon>Bacteria</taxon>
        <taxon>Pseudomonadati</taxon>
        <taxon>Verrucomicrobiota</taxon>
        <taxon>Opitutia</taxon>
        <taxon>Opitutales</taxon>
        <taxon>Opitutaceae</taxon>
        <taxon>Horticoccus</taxon>
    </lineage>
</organism>
<dbReference type="KEGG" id="ole:K0B96_14655"/>
<dbReference type="RefSeq" id="WP_220161627.1">
    <property type="nucleotide sequence ID" value="NZ_CP080507.1"/>
</dbReference>
<dbReference type="Proteomes" id="UP000825051">
    <property type="component" value="Chromosome"/>
</dbReference>
<dbReference type="EMBL" id="CP080507">
    <property type="protein sequence ID" value="QYM78523.1"/>
    <property type="molecule type" value="Genomic_DNA"/>
</dbReference>
<evidence type="ECO:0000313" key="4">
    <source>
        <dbReference type="Proteomes" id="UP000825051"/>
    </source>
</evidence>
<keyword evidence="4" id="KW-1185">Reference proteome</keyword>
<feature type="transmembrane region" description="Helical" evidence="2">
    <location>
        <begin position="6"/>
        <end position="23"/>
    </location>
</feature>
<evidence type="ECO:0000256" key="1">
    <source>
        <dbReference type="SAM" id="Coils"/>
    </source>
</evidence>
<reference evidence="3" key="1">
    <citation type="submission" date="2021-08" db="EMBL/GenBank/DDBJ databases">
        <title>Genome of a novel bacterium of the phylum Verrucomicrobia, Oleiharenicola sp. KSB-15.</title>
        <authorList>
            <person name="Chung J.-H."/>
            <person name="Ahn J.-H."/>
            <person name="Yoon Y."/>
            <person name="Kim D.-Y."/>
            <person name="An S.-H."/>
            <person name="Park I."/>
            <person name="Yeon J."/>
        </authorList>
    </citation>
    <scope>NUCLEOTIDE SEQUENCE</scope>
    <source>
        <strain evidence="3">KSB-15</strain>
    </source>
</reference>
<evidence type="ECO:0000313" key="3">
    <source>
        <dbReference type="EMBL" id="QYM78523.1"/>
    </source>
</evidence>
<protein>
    <submittedName>
        <fullName evidence="3">Uncharacterized protein</fullName>
    </submittedName>
</protein>
<feature type="coiled-coil region" evidence="1">
    <location>
        <begin position="39"/>
        <end position="178"/>
    </location>
</feature>
<keyword evidence="2" id="KW-0472">Membrane</keyword>
<sequence>MKKVYFIFPTLLLIVFIALYWNFNSKHAAVEAHKAQVIRQAKEDKLRKEAADREQAIKEAVAASDRRKAEKAAKEAKDKADKDARELALQARDKAFAERRKFSDQVAKLKSDIETEKRAIEKIQDDKKDAVTEENFLRDYVKKAEVQVKEYRAVLDKIAAADAAAEAAARAAARAQKEKS</sequence>
<name>A0A8F9TUH9_9BACT</name>
<keyword evidence="1" id="KW-0175">Coiled coil</keyword>
<proteinExistence type="predicted"/>
<keyword evidence="2" id="KW-0812">Transmembrane</keyword>